<evidence type="ECO:0008006" key="3">
    <source>
        <dbReference type="Google" id="ProtNLM"/>
    </source>
</evidence>
<name>A0ABX8ECB4_9ACTN</name>
<sequence length="308" mass="33285">MVTSRDLQGRWLDRDGLGLARAVKAWLCGGSPRPDGLGEVDGRVDLRGISLTSLPTQVGSQDDPAAGACWEGLDLRGADVDELRLFGSVIRDCLFDRAGCVGWRVWGSTIEDCSFDGARMTSRGLGGGGPWNDRSTVWRRVSFARTVLRESSFVGCVLEECAFEAPGRRLVIQDCDVDRVIFRGPLPSLIVTGQGARAEVSPHAFEADFSQAVFDDTSLIGYVLDRTLLPKQEDLRVVHRYRSVLGAAIDRLQAGDPDQAGQAAVDLLAGVLQAHASEESDWAFDLGGLGSTAVPGLRERLDDALFPR</sequence>
<reference evidence="1 2" key="1">
    <citation type="submission" date="2021-05" db="EMBL/GenBank/DDBJ databases">
        <title>Complete genome of Nocardioides aquaticus KCTC 9944T isolated from meromictic and hypersaline Ekho Lake, Antarctica.</title>
        <authorList>
            <person name="Hwang K."/>
            <person name="Kim K.M."/>
            <person name="Choe H."/>
        </authorList>
    </citation>
    <scope>NUCLEOTIDE SEQUENCE [LARGE SCALE GENOMIC DNA]</scope>
    <source>
        <strain evidence="1 2">KCTC 9944</strain>
    </source>
</reference>
<proteinExistence type="predicted"/>
<evidence type="ECO:0000313" key="1">
    <source>
        <dbReference type="EMBL" id="QVT78074.1"/>
    </source>
</evidence>
<evidence type="ECO:0000313" key="2">
    <source>
        <dbReference type="Proteomes" id="UP000679307"/>
    </source>
</evidence>
<protein>
    <recommendedName>
        <fullName evidence="3">Pentapeptide repeat-containing protein</fullName>
    </recommendedName>
</protein>
<gene>
    <name evidence="1" type="ORF">ENKNEFLB_00446</name>
</gene>
<dbReference type="EMBL" id="CP075371">
    <property type="protein sequence ID" value="QVT78074.1"/>
    <property type="molecule type" value="Genomic_DNA"/>
</dbReference>
<dbReference type="Proteomes" id="UP000679307">
    <property type="component" value="Chromosome"/>
</dbReference>
<accession>A0ABX8ECB4</accession>
<organism evidence="1 2">
    <name type="scientific">Nocardioides aquaticus</name>
    <dbReference type="NCBI Taxonomy" id="160826"/>
    <lineage>
        <taxon>Bacteria</taxon>
        <taxon>Bacillati</taxon>
        <taxon>Actinomycetota</taxon>
        <taxon>Actinomycetes</taxon>
        <taxon>Propionibacteriales</taxon>
        <taxon>Nocardioidaceae</taxon>
        <taxon>Nocardioides</taxon>
    </lineage>
</organism>
<keyword evidence="2" id="KW-1185">Reference proteome</keyword>